<organism evidence="2 3">
    <name type="scientific">Streptomyces thermogriseus</name>
    <dbReference type="NCBI Taxonomy" id="75292"/>
    <lineage>
        <taxon>Bacteria</taxon>
        <taxon>Bacillati</taxon>
        <taxon>Actinomycetota</taxon>
        <taxon>Actinomycetes</taxon>
        <taxon>Kitasatosporales</taxon>
        <taxon>Streptomycetaceae</taxon>
        <taxon>Streptomyces</taxon>
    </lineage>
</organism>
<proteinExistence type="predicted"/>
<name>A0ABN1T748_9ACTN</name>
<sequence length="102" mass="11212">MVGGPMNGLAAVSPDHIVPKAEIAQLPRFTEPTPDQQWAVMNTPTNLAWLGRTPNKKEGSRAVENMGGVLQTWQEEYSRLQEQKRAELKLLISALADSNTQG</sequence>
<gene>
    <name evidence="2" type="ORF">GCM10009564_55670</name>
</gene>
<protein>
    <recommendedName>
        <fullName evidence="4">HNH endonuclease</fullName>
    </recommendedName>
</protein>
<keyword evidence="3" id="KW-1185">Reference proteome</keyword>
<accession>A0ABN1T748</accession>
<dbReference type="EMBL" id="BAAAHU010000197">
    <property type="protein sequence ID" value="GAA1018014.1"/>
    <property type="molecule type" value="Genomic_DNA"/>
</dbReference>
<evidence type="ECO:0000313" key="2">
    <source>
        <dbReference type="EMBL" id="GAA1018014.1"/>
    </source>
</evidence>
<reference evidence="2 3" key="1">
    <citation type="journal article" date="2019" name="Int. J. Syst. Evol. Microbiol.">
        <title>The Global Catalogue of Microorganisms (GCM) 10K type strain sequencing project: providing services to taxonomists for standard genome sequencing and annotation.</title>
        <authorList>
            <consortium name="The Broad Institute Genomics Platform"/>
            <consortium name="The Broad Institute Genome Sequencing Center for Infectious Disease"/>
            <person name="Wu L."/>
            <person name="Ma J."/>
        </authorList>
    </citation>
    <scope>NUCLEOTIDE SEQUENCE [LARGE SCALE GENOMIC DNA]</scope>
    <source>
        <strain evidence="2 3">JCM 11269</strain>
    </source>
</reference>
<feature type="coiled-coil region" evidence="1">
    <location>
        <begin position="63"/>
        <end position="90"/>
    </location>
</feature>
<dbReference type="Proteomes" id="UP001501072">
    <property type="component" value="Unassembled WGS sequence"/>
</dbReference>
<keyword evidence="1" id="KW-0175">Coiled coil</keyword>
<evidence type="ECO:0000313" key="3">
    <source>
        <dbReference type="Proteomes" id="UP001501072"/>
    </source>
</evidence>
<evidence type="ECO:0008006" key="4">
    <source>
        <dbReference type="Google" id="ProtNLM"/>
    </source>
</evidence>
<comment type="caution">
    <text evidence="2">The sequence shown here is derived from an EMBL/GenBank/DDBJ whole genome shotgun (WGS) entry which is preliminary data.</text>
</comment>
<evidence type="ECO:0000256" key="1">
    <source>
        <dbReference type="SAM" id="Coils"/>
    </source>
</evidence>